<evidence type="ECO:0000313" key="1">
    <source>
        <dbReference type="EMBL" id="CAH2011649.1"/>
    </source>
</evidence>
<evidence type="ECO:0000313" key="2">
    <source>
        <dbReference type="Proteomes" id="UP001152888"/>
    </source>
</evidence>
<comment type="caution">
    <text evidence="1">The sequence shown here is derived from an EMBL/GenBank/DDBJ whole genome shotgun (WGS) entry which is preliminary data.</text>
</comment>
<gene>
    <name evidence="1" type="ORF">ACAOBT_LOCUS32314</name>
</gene>
<dbReference type="EMBL" id="CAKOFQ010008097">
    <property type="protein sequence ID" value="CAH2011649.1"/>
    <property type="molecule type" value="Genomic_DNA"/>
</dbReference>
<organism evidence="1 2">
    <name type="scientific">Acanthoscelides obtectus</name>
    <name type="common">Bean weevil</name>
    <name type="synonym">Bruchus obtectus</name>
    <dbReference type="NCBI Taxonomy" id="200917"/>
    <lineage>
        <taxon>Eukaryota</taxon>
        <taxon>Metazoa</taxon>
        <taxon>Ecdysozoa</taxon>
        <taxon>Arthropoda</taxon>
        <taxon>Hexapoda</taxon>
        <taxon>Insecta</taxon>
        <taxon>Pterygota</taxon>
        <taxon>Neoptera</taxon>
        <taxon>Endopterygota</taxon>
        <taxon>Coleoptera</taxon>
        <taxon>Polyphaga</taxon>
        <taxon>Cucujiformia</taxon>
        <taxon>Chrysomeloidea</taxon>
        <taxon>Chrysomelidae</taxon>
        <taxon>Bruchinae</taxon>
        <taxon>Bruchini</taxon>
        <taxon>Acanthoscelides</taxon>
    </lineage>
</organism>
<reference evidence="1" key="1">
    <citation type="submission" date="2022-03" db="EMBL/GenBank/DDBJ databases">
        <authorList>
            <person name="Sayadi A."/>
        </authorList>
    </citation>
    <scope>NUCLEOTIDE SEQUENCE</scope>
</reference>
<protein>
    <submittedName>
        <fullName evidence="1">Uncharacterized protein</fullName>
    </submittedName>
</protein>
<accession>A0A9P0MFE6</accession>
<sequence length="8" mass="966">MNAILFEE</sequence>
<proteinExistence type="predicted"/>
<keyword evidence="2" id="KW-1185">Reference proteome</keyword>
<name>A0A9P0MFE6_ACAOB</name>
<dbReference type="Proteomes" id="UP001152888">
    <property type="component" value="Unassembled WGS sequence"/>
</dbReference>